<gene>
    <name evidence="2" type="ORF">CDCA_CDCA19G4722</name>
</gene>
<dbReference type="AlphaFoldDB" id="A0AAV9J268"/>
<evidence type="ECO:0000256" key="1">
    <source>
        <dbReference type="SAM" id="MobiDB-lite"/>
    </source>
</evidence>
<feature type="region of interest" description="Disordered" evidence="1">
    <location>
        <begin position="82"/>
        <end position="106"/>
    </location>
</feature>
<dbReference type="EMBL" id="JANCYW010000019">
    <property type="protein sequence ID" value="KAK4538697.1"/>
    <property type="molecule type" value="Genomic_DNA"/>
</dbReference>
<dbReference type="Proteomes" id="UP001301350">
    <property type="component" value="Unassembled WGS sequence"/>
</dbReference>
<evidence type="ECO:0000313" key="3">
    <source>
        <dbReference type="Proteomes" id="UP001301350"/>
    </source>
</evidence>
<evidence type="ECO:0000313" key="2">
    <source>
        <dbReference type="EMBL" id="KAK4538697.1"/>
    </source>
</evidence>
<feature type="region of interest" description="Disordered" evidence="1">
    <location>
        <begin position="1"/>
        <end position="54"/>
    </location>
</feature>
<sequence length="168" mass="18753">MIKRTQWSTWYGGGSGSASSDTESSSVKEEAVAGDADGQRSSPSSPSDADGSDRRMMLHLSREHLRAYGIRFADMNHVADAADSSYDDDERDEDGGHVPDASPILPGADRYIASSRPSVFQCRLCPERVFLNERDVRDHCCSRIHRKRQRQYEQRFPTEGVTVTPTSR</sequence>
<reference evidence="2 3" key="1">
    <citation type="submission" date="2022-07" db="EMBL/GenBank/DDBJ databases">
        <title>Genome-wide signatures of adaptation to extreme environments.</title>
        <authorList>
            <person name="Cho C.H."/>
            <person name="Yoon H.S."/>
        </authorList>
    </citation>
    <scope>NUCLEOTIDE SEQUENCE [LARGE SCALE GENOMIC DNA]</scope>
    <source>
        <strain evidence="2 3">DBV 063 E5</strain>
    </source>
</reference>
<proteinExistence type="predicted"/>
<evidence type="ECO:0008006" key="4">
    <source>
        <dbReference type="Google" id="ProtNLM"/>
    </source>
</evidence>
<accession>A0AAV9J268</accession>
<protein>
    <recommendedName>
        <fullName evidence="4">C2H2-type domain-containing protein</fullName>
    </recommendedName>
</protein>
<comment type="caution">
    <text evidence="2">The sequence shown here is derived from an EMBL/GenBank/DDBJ whole genome shotgun (WGS) entry which is preliminary data.</text>
</comment>
<keyword evidence="3" id="KW-1185">Reference proteome</keyword>
<feature type="compositionally biased region" description="Low complexity" evidence="1">
    <location>
        <begin position="39"/>
        <end position="49"/>
    </location>
</feature>
<organism evidence="2 3">
    <name type="scientific">Cyanidium caldarium</name>
    <name type="common">Red alga</name>
    <dbReference type="NCBI Taxonomy" id="2771"/>
    <lineage>
        <taxon>Eukaryota</taxon>
        <taxon>Rhodophyta</taxon>
        <taxon>Bangiophyceae</taxon>
        <taxon>Cyanidiales</taxon>
        <taxon>Cyanidiaceae</taxon>
        <taxon>Cyanidium</taxon>
    </lineage>
</organism>
<name>A0AAV9J268_CYACA</name>